<feature type="domain" description="ChsH2 rubredoxin-like zinc ribbon" evidence="2">
    <location>
        <begin position="23"/>
        <end position="57"/>
    </location>
</feature>
<dbReference type="RefSeq" id="WP_183967266.1">
    <property type="nucleotide sequence ID" value="NZ_BAABEW010000002.1"/>
</dbReference>
<gene>
    <name evidence="3" type="ORF">HNQ70_002155</name>
</gene>
<dbReference type="Gene3D" id="6.10.30.10">
    <property type="match status" value="1"/>
</dbReference>
<accession>A0A7W8M8M1</accession>
<dbReference type="SUPFAM" id="SSF50249">
    <property type="entry name" value="Nucleic acid-binding proteins"/>
    <property type="match status" value="1"/>
</dbReference>
<proteinExistence type="predicted"/>
<comment type="caution">
    <text evidence="3">The sequence shown here is derived from an EMBL/GenBank/DDBJ whole genome shotgun (WGS) entry which is preliminary data.</text>
</comment>
<dbReference type="InterPro" id="IPR002878">
    <property type="entry name" value="ChsH2_C"/>
</dbReference>
<evidence type="ECO:0000313" key="4">
    <source>
        <dbReference type="Proteomes" id="UP000532440"/>
    </source>
</evidence>
<keyword evidence="4" id="KW-1185">Reference proteome</keyword>
<reference evidence="3 4" key="1">
    <citation type="submission" date="2020-08" db="EMBL/GenBank/DDBJ databases">
        <title>Genomic Encyclopedia of Type Strains, Phase IV (KMG-IV): sequencing the most valuable type-strain genomes for metagenomic binning, comparative biology and taxonomic classification.</title>
        <authorList>
            <person name="Goeker M."/>
        </authorList>
    </citation>
    <scope>NUCLEOTIDE SEQUENCE [LARGE SCALE GENOMIC DNA]</scope>
    <source>
        <strain evidence="3 4">DSM 29781</strain>
    </source>
</reference>
<dbReference type="Proteomes" id="UP000532440">
    <property type="component" value="Unassembled WGS sequence"/>
</dbReference>
<protein>
    <recommendedName>
        <fullName evidence="5">Zn-ribbon domain-containing OB-fold protein</fullName>
    </recommendedName>
</protein>
<dbReference type="Pfam" id="PF01796">
    <property type="entry name" value="OB_ChsH2_C"/>
    <property type="match status" value="1"/>
</dbReference>
<dbReference type="PANTHER" id="PTHR34075:SF5">
    <property type="entry name" value="BLR3430 PROTEIN"/>
    <property type="match status" value="1"/>
</dbReference>
<organism evidence="3 4">
    <name type="scientific">Quisquiliibacterium transsilvanicum</name>
    <dbReference type="NCBI Taxonomy" id="1549638"/>
    <lineage>
        <taxon>Bacteria</taxon>
        <taxon>Pseudomonadati</taxon>
        <taxon>Pseudomonadota</taxon>
        <taxon>Betaproteobacteria</taxon>
        <taxon>Burkholderiales</taxon>
        <taxon>Burkholderiaceae</taxon>
        <taxon>Quisquiliibacterium</taxon>
    </lineage>
</organism>
<dbReference type="Pfam" id="PF12172">
    <property type="entry name" value="zf-ChsH2"/>
    <property type="match status" value="1"/>
</dbReference>
<dbReference type="InterPro" id="IPR012340">
    <property type="entry name" value="NA-bd_OB-fold"/>
</dbReference>
<dbReference type="InterPro" id="IPR052513">
    <property type="entry name" value="Thioester_dehydratase-like"/>
</dbReference>
<sequence length="139" mass="15314">MADPDKPLKPQIAVAHADTAPFWDGAARGELLYQHCGACGRTQFPPRRHCAHCQAGEPQWRQSAGRGAVHTFTVVHRAPTAAFKDDVPYTIALVDLDEGFRMMMNMLGCPPAEVEIGARVRVVFRPHGEAMLPQAELDR</sequence>
<evidence type="ECO:0000259" key="2">
    <source>
        <dbReference type="Pfam" id="PF12172"/>
    </source>
</evidence>
<evidence type="ECO:0008006" key="5">
    <source>
        <dbReference type="Google" id="ProtNLM"/>
    </source>
</evidence>
<name>A0A7W8M8M1_9BURK</name>
<evidence type="ECO:0000259" key="1">
    <source>
        <dbReference type="Pfam" id="PF01796"/>
    </source>
</evidence>
<feature type="domain" description="ChsH2 C-terminal OB-fold" evidence="1">
    <location>
        <begin position="60"/>
        <end position="125"/>
    </location>
</feature>
<dbReference type="InterPro" id="IPR022002">
    <property type="entry name" value="ChsH2_Znr"/>
</dbReference>
<dbReference type="PANTHER" id="PTHR34075">
    <property type="entry name" value="BLR3430 PROTEIN"/>
    <property type="match status" value="1"/>
</dbReference>
<dbReference type="EMBL" id="JACHGB010000004">
    <property type="protein sequence ID" value="MBB5272141.1"/>
    <property type="molecule type" value="Genomic_DNA"/>
</dbReference>
<evidence type="ECO:0000313" key="3">
    <source>
        <dbReference type="EMBL" id="MBB5272141.1"/>
    </source>
</evidence>
<dbReference type="AlphaFoldDB" id="A0A7W8M8M1"/>